<dbReference type="RefSeq" id="WP_345511499.1">
    <property type="nucleotide sequence ID" value="NZ_BAAAXD010000011.1"/>
</dbReference>
<gene>
    <name evidence="1" type="ORF">ACFFTL_28290</name>
</gene>
<dbReference type="EMBL" id="JBHMCG010000118">
    <property type="protein sequence ID" value="MFB9576084.1"/>
    <property type="molecule type" value="Genomic_DNA"/>
</dbReference>
<proteinExistence type="predicted"/>
<evidence type="ECO:0000313" key="2">
    <source>
        <dbReference type="Proteomes" id="UP001589710"/>
    </source>
</evidence>
<name>A0ABV5RGT4_9ACTN</name>
<dbReference type="SUPFAM" id="SSF53756">
    <property type="entry name" value="UDP-Glycosyltransferase/glycogen phosphorylase"/>
    <property type="match status" value="1"/>
</dbReference>
<reference evidence="1 2" key="1">
    <citation type="submission" date="2024-09" db="EMBL/GenBank/DDBJ databases">
        <authorList>
            <person name="Sun Q."/>
            <person name="Mori K."/>
        </authorList>
    </citation>
    <scope>NUCLEOTIDE SEQUENCE [LARGE SCALE GENOMIC DNA]</scope>
    <source>
        <strain evidence="1 2">JCM 3331</strain>
    </source>
</reference>
<accession>A0ABV5RGT4</accession>
<evidence type="ECO:0000313" key="1">
    <source>
        <dbReference type="EMBL" id="MFB9576084.1"/>
    </source>
</evidence>
<dbReference type="Gene3D" id="3.40.50.2000">
    <property type="entry name" value="Glycogen Phosphorylase B"/>
    <property type="match status" value="1"/>
</dbReference>
<protein>
    <recommendedName>
        <fullName evidence="3">Glycosyltransferase</fullName>
    </recommendedName>
</protein>
<organism evidence="1 2">
    <name type="scientific">Streptomyces yanii</name>
    <dbReference type="NCBI Taxonomy" id="78510"/>
    <lineage>
        <taxon>Bacteria</taxon>
        <taxon>Bacillati</taxon>
        <taxon>Actinomycetota</taxon>
        <taxon>Actinomycetes</taxon>
        <taxon>Kitasatosporales</taxon>
        <taxon>Streptomycetaceae</taxon>
        <taxon>Streptomyces</taxon>
    </lineage>
</organism>
<dbReference type="Proteomes" id="UP001589710">
    <property type="component" value="Unassembled WGS sequence"/>
</dbReference>
<sequence length="49" mass="5085">MLLATYGLPGDVEPLIGLAVQLRALGAEARVCAPPQLDTVSQERPPVSA</sequence>
<comment type="caution">
    <text evidence="1">The sequence shown here is derived from an EMBL/GenBank/DDBJ whole genome shotgun (WGS) entry which is preliminary data.</text>
</comment>
<evidence type="ECO:0008006" key="3">
    <source>
        <dbReference type="Google" id="ProtNLM"/>
    </source>
</evidence>
<keyword evidence="2" id="KW-1185">Reference proteome</keyword>